<feature type="compositionally biased region" description="Basic and acidic residues" evidence="1">
    <location>
        <begin position="241"/>
        <end position="250"/>
    </location>
</feature>
<dbReference type="InterPro" id="IPR057207">
    <property type="entry name" value="FBXL15_LRR"/>
</dbReference>
<feature type="compositionally biased region" description="Basic and acidic residues" evidence="1">
    <location>
        <begin position="152"/>
        <end position="206"/>
    </location>
</feature>
<dbReference type="Pfam" id="PF25372">
    <property type="entry name" value="DUF7885"/>
    <property type="match status" value="1"/>
</dbReference>
<feature type="compositionally biased region" description="Low complexity" evidence="1">
    <location>
        <begin position="55"/>
        <end position="80"/>
    </location>
</feature>
<name>A0A9W7MPX9_HIBTR</name>
<feature type="compositionally biased region" description="Basic and acidic residues" evidence="1">
    <location>
        <begin position="88"/>
        <end position="108"/>
    </location>
</feature>
<dbReference type="EMBL" id="BSYR01000048">
    <property type="protein sequence ID" value="GMJ07300.1"/>
    <property type="molecule type" value="Genomic_DNA"/>
</dbReference>
<protein>
    <submittedName>
        <fullName evidence="3">Radiation sensitive 7a</fullName>
    </submittedName>
</protein>
<sequence length="753" mass="81679">MPVLRSRDIPPAPPKPPKSRSNVDPPATPTQGREQPLPAARLSSPHSLPPYPKTAGSVSGSAPSSLRRSLRLSSKGSSNAGDQVGLPEVEKCIESRNGDVSKKQKLSVDVDGGFESGGSRVLSLRSGEKVIKGSPLGDGDDGGGGGCDEVVESNKKGKSIVESEYIEKSKRNNEKESVDRKRRFSREEKGKGKLVVESDLESKHENLVGGSVPDVELPAEEVKSPDEQPSKRSNGRTNGGRMERFRDTARRNASRFAYFNAQEEEEEEDNNNLSMEAEREIPSVEEQIEEKVVEDWPGPFSTAMKIIRDRAANLNVRQGSSSSGQAPSVQIKWVPQKGKGKDGSKRLPPSLLDLSLRVLVDNADAIVSLDHVPDAMRHKLCRMLCDRRQMNTNLLDLLLSGSPTEIRLKECSWLTEDKFTECFEKCDTSNLTVLQLDYCGQCLADYNIPSTLARSPTSLLALTTLSLTGAYRLSDAGLSVLVSSAPALRSVNLSQCSYLTHGAIEILASSLASVLLELFIDDCQSIDAMLMLPSLKKLEHLEVLSVAGLESVTDKFIKEFISARGAGIKELILSGCGKLTDSSLKIIAETCSILRALDIGNIPKLTDNSFGYLASGCRSLESLKLCRNAFSDDAIAAFLEMSGEILKELALNNVGKVGHNTALSLARRSKNLVSLDLSWCRNLTDEAMGLIVDSCLSLRVLKLFGCTQITDVFLYGHSNANVEIIGLKLSPLLVHIKGPVESPLQYSSVSSLI</sequence>
<evidence type="ECO:0000259" key="2">
    <source>
        <dbReference type="Pfam" id="PF25372"/>
    </source>
</evidence>
<dbReference type="Gene3D" id="3.80.10.10">
    <property type="entry name" value="Ribonuclease Inhibitor"/>
    <property type="match status" value="2"/>
</dbReference>
<feature type="compositionally biased region" description="Basic and acidic residues" evidence="1">
    <location>
        <begin position="220"/>
        <end position="230"/>
    </location>
</feature>
<dbReference type="OrthoDB" id="10257471at2759"/>
<comment type="caution">
    <text evidence="3">The sequence shown here is derived from an EMBL/GenBank/DDBJ whole genome shotgun (WGS) entry which is preliminary data.</text>
</comment>
<dbReference type="PANTHER" id="PTHR13318">
    <property type="entry name" value="PARTNER OF PAIRED, ISOFORM B-RELATED"/>
    <property type="match status" value="1"/>
</dbReference>
<evidence type="ECO:0000313" key="4">
    <source>
        <dbReference type="Proteomes" id="UP001165190"/>
    </source>
</evidence>
<organism evidence="3 4">
    <name type="scientific">Hibiscus trionum</name>
    <name type="common">Flower of an hour</name>
    <dbReference type="NCBI Taxonomy" id="183268"/>
    <lineage>
        <taxon>Eukaryota</taxon>
        <taxon>Viridiplantae</taxon>
        <taxon>Streptophyta</taxon>
        <taxon>Embryophyta</taxon>
        <taxon>Tracheophyta</taxon>
        <taxon>Spermatophyta</taxon>
        <taxon>Magnoliopsida</taxon>
        <taxon>eudicotyledons</taxon>
        <taxon>Gunneridae</taxon>
        <taxon>Pentapetalae</taxon>
        <taxon>rosids</taxon>
        <taxon>malvids</taxon>
        <taxon>Malvales</taxon>
        <taxon>Malvaceae</taxon>
        <taxon>Malvoideae</taxon>
        <taxon>Hibiscus</taxon>
    </lineage>
</organism>
<dbReference type="GO" id="GO:0019005">
    <property type="term" value="C:SCF ubiquitin ligase complex"/>
    <property type="evidence" value="ECO:0007669"/>
    <property type="project" value="TreeGrafter"/>
</dbReference>
<accession>A0A9W7MPX9</accession>
<dbReference type="SMART" id="SM00367">
    <property type="entry name" value="LRR_CC"/>
    <property type="match status" value="7"/>
</dbReference>
<dbReference type="Proteomes" id="UP001165190">
    <property type="component" value="Unassembled WGS sequence"/>
</dbReference>
<gene>
    <name evidence="3" type="ORF">HRI_004399200</name>
</gene>
<feature type="region of interest" description="Disordered" evidence="1">
    <location>
        <begin position="1"/>
        <end position="251"/>
    </location>
</feature>
<dbReference type="InterPro" id="IPR032675">
    <property type="entry name" value="LRR_dom_sf"/>
</dbReference>
<evidence type="ECO:0000313" key="3">
    <source>
        <dbReference type="EMBL" id="GMJ07300.1"/>
    </source>
</evidence>
<dbReference type="PANTHER" id="PTHR13318:SF101">
    <property type="entry name" value="F-BOX_LRR PROTEIN"/>
    <property type="match status" value="1"/>
</dbReference>
<proteinExistence type="predicted"/>
<keyword evidence="4" id="KW-1185">Reference proteome</keyword>
<dbReference type="SUPFAM" id="SSF52047">
    <property type="entry name" value="RNI-like"/>
    <property type="match status" value="1"/>
</dbReference>
<dbReference type="AlphaFoldDB" id="A0A9W7MPX9"/>
<reference evidence="3" key="1">
    <citation type="submission" date="2023-05" db="EMBL/GenBank/DDBJ databases">
        <title>Genome and transcriptome analyses reveal genes involved in the formation of fine ridges on petal epidermal cells in Hibiscus trionum.</title>
        <authorList>
            <person name="Koshimizu S."/>
            <person name="Masuda S."/>
            <person name="Ishii T."/>
            <person name="Shirasu K."/>
            <person name="Hoshino A."/>
            <person name="Arita M."/>
        </authorList>
    </citation>
    <scope>NUCLEOTIDE SEQUENCE</scope>
    <source>
        <strain evidence="3">Hamamatsu line</strain>
    </source>
</reference>
<evidence type="ECO:0000256" key="1">
    <source>
        <dbReference type="SAM" id="MobiDB-lite"/>
    </source>
</evidence>
<dbReference type="GO" id="GO:0031146">
    <property type="term" value="P:SCF-dependent proteasomal ubiquitin-dependent protein catabolic process"/>
    <property type="evidence" value="ECO:0007669"/>
    <property type="project" value="TreeGrafter"/>
</dbReference>
<dbReference type="InterPro" id="IPR006553">
    <property type="entry name" value="Leu-rich_rpt_Cys-con_subtyp"/>
</dbReference>
<dbReference type="FunFam" id="3.80.10.10:FF:001486">
    <property type="entry name" value="DNA repair protein rhp7 isoform A"/>
    <property type="match status" value="1"/>
</dbReference>
<feature type="domain" description="F-box/LRR-repeat protein 15-like leucin rich repeat" evidence="2">
    <location>
        <begin position="473"/>
        <end position="633"/>
    </location>
</feature>